<evidence type="ECO:0000256" key="1">
    <source>
        <dbReference type="ARBA" id="ARBA00010986"/>
    </source>
</evidence>
<dbReference type="RefSeq" id="WP_008717345.1">
    <property type="nucleotide sequence ID" value="NZ_JBBMFM010000090.1"/>
</dbReference>
<keyword evidence="5" id="KW-0378">Hydrolase</keyword>
<evidence type="ECO:0000259" key="3">
    <source>
        <dbReference type="Pfam" id="PF04295"/>
    </source>
</evidence>
<dbReference type="InterPro" id="IPR048332">
    <property type="entry name" value="GD_AH_C"/>
</dbReference>
<sequence>MRKTFMGYARPDGRYGVRNYVAIISTADNSNFIARRVAQMINGTIPVCPCFGRGEIGPDMDLHIKTMGGMGANPNVHSAVVVSLEPALAEKIAAVIRATGKKAETFSMDECGGSIGCTEQAVRAARRLIIEASMEQRVEVGIEHLHLGVECGGSDTTSGLVSNPATGLVADQLVDAGGTVILSETTEWMGAENILLKRAVTPELGERIVKAIRWYEDYIKSIGVDLNGFNPAPDNIKGGLSTIEEKALGSIKKGGTRPIQDMLTCSEAPGRPGMYLMDAPTGGVENTTALAGAGCQLIIFSTGKGNPLGNPIAPTIKVTGNERTIGKSGENIDVDLSAVITEDMDIQAAGNILYEKMIDHADGKLTTAEALGDLEIAVTRIGFTV</sequence>
<organism evidence="5 6">
    <name type="scientific">Enterocloster hominis</name>
    <name type="common">ex Hitch et al. 2024</name>
    <dbReference type="NCBI Taxonomy" id="1917870"/>
    <lineage>
        <taxon>Bacteria</taxon>
        <taxon>Bacillati</taxon>
        <taxon>Bacillota</taxon>
        <taxon>Clostridia</taxon>
        <taxon>Lachnospirales</taxon>
        <taxon>Lachnospiraceae</taxon>
        <taxon>Enterocloster</taxon>
    </lineage>
</organism>
<protein>
    <submittedName>
        <fullName evidence="5">UxaA family hydrolase</fullName>
    </submittedName>
</protein>
<keyword evidence="2" id="KW-0456">Lyase</keyword>
<keyword evidence="6" id="KW-1185">Reference proteome</keyword>
<comment type="caution">
    <text evidence="5">The sequence shown here is derived from an EMBL/GenBank/DDBJ whole genome shotgun (WGS) entry which is preliminary data.</text>
</comment>
<dbReference type="PANTHER" id="PTHR30536">
    <property type="entry name" value="ALTRONATE/GALACTARATE DEHYDRATASE"/>
    <property type="match status" value="1"/>
</dbReference>
<dbReference type="Pfam" id="PF20629">
    <property type="entry name" value="GD_AH_C"/>
    <property type="match status" value="1"/>
</dbReference>
<dbReference type="PANTHER" id="PTHR30536:SF5">
    <property type="entry name" value="ALTRONATE DEHYDRATASE"/>
    <property type="match status" value="1"/>
</dbReference>
<evidence type="ECO:0000256" key="2">
    <source>
        <dbReference type="ARBA" id="ARBA00023239"/>
    </source>
</evidence>
<accession>A0ABV1DBI8</accession>
<name>A0ABV1DBI8_9FIRM</name>
<dbReference type="InterPro" id="IPR052172">
    <property type="entry name" value="UxaA_altronate/galactarate_dh"/>
</dbReference>
<evidence type="ECO:0000313" key="5">
    <source>
        <dbReference type="EMBL" id="MEQ2427143.1"/>
    </source>
</evidence>
<reference evidence="5 6" key="1">
    <citation type="submission" date="2024-03" db="EMBL/GenBank/DDBJ databases">
        <title>Human intestinal bacterial collection.</title>
        <authorList>
            <person name="Pauvert C."/>
            <person name="Hitch T.C.A."/>
            <person name="Clavel T."/>
        </authorList>
    </citation>
    <scope>NUCLEOTIDE SEQUENCE [LARGE SCALE GENOMIC DNA]</scope>
    <source>
        <strain evidence="5 6">CLA-SR-H021</strain>
    </source>
</reference>
<gene>
    <name evidence="5" type="ORF">WMQ36_19435</name>
</gene>
<dbReference type="Pfam" id="PF04295">
    <property type="entry name" value="GD_AH_second"/>
    <property type="match status" value="1"/>
</dbReference>
<dbReference type="InterPro" id="IPR007392">
    <property type="entry name" value="GD_AH_second"/>
</dbReference>
<feature type="domain" description="D-galactarate/Altronate dehydratase second" evidence="3">
    <location>
        <begin position="7"/>
        <end position="132"/>
    </location>
</feature>
<proteinExistence type="inferred from homology"/>
<evidence type="ECO:0000259" key="4">
    <source>
        <dbReference type="Pfam" id="PF20629"/>
    </source>
</evidence>
<dbReference type="EMBL" id="JBBMFM010000090">
    <property type="protein sequence ID" value="MEQ2427143.1"/>
    <property type="molecule type" value="Genomic_DNA"/>
</dbReference>
<comment type="similarity">
    <text evidence="1">Belongs to the UxaA family.</text>
</comment>
<evidence type="ECO:0000313" key="6">
    <source>
        <dbReference type="Proteomes" id="UP001454086"/>
    </source>
</evidence>
<dbReference type="Proteomes" id="UP001454086">
    <property type="component" value="Unassembled WGS sequence"/>
</dbReference>
<dbReference type="GO" id="GO:0016787">
    <property type="term" value="F:hydrolase activity"/>
    <property type="evidence" value="ECO:0007669"/>
    <property type="project" value="UniProtKB-KW"/>
</dbReference>
<feature type="domain" description="D-galactarate/Altronate dehydratase C-terminal" evidence="4">
    <location>
        <begin position="143"/>
        <end position="382"/>
    </location>
</feature>